<dbReference type="InterPro" id="IPR041033">
    <property type="entry name" value="SpaA_PFL_dom_1"/>
</dbReference>
<keyword evidence="8" id="KW-0812">Transmembrane</keyword>
<accession>A0ABM7WMC1</accession>
<dbReference type="Gene3D" id="2.60.40.1280">
    <property type="match status" value="1"/>
</dbReference>
<evidence type="ECO:0000256" key="6">
    <source>
        <dbReference type="ARBA" id="ARBA00023088"/>
    </source>
</evidence>
<feature type="signal peptide" evidence="9">
    <location>
        <begin position="1"/>
        <end position="29"/>
    </location>
</feature>
<evidence type="ECO:0000259" key="12">
    <source>
        <dbReference type="Pfam" id="PF17961"/>
    </source>
</evidence>
<feature type="domain" description="SDR-like Ig" evidence="12">
    <location>
        <begin position="194"/>
        <end position="287"/>
    </location>
</feature>
<evidence type="ECO:0000256" key="4">
    <source>
        <dbReference type="ARBA" id="ARBA00022525"/>
    </source>
</evidence>
<keyword evidence="8" id="KW-1133">Transmembrane helix</keyword>
<dbReference type="Gene3D" id="2.60.40.740">
    <property type="match status" value="5"/>
</dbReference>
<dbReference type="Proteomes" id="UP001320544">
    <property type="component" value="Chromosome"/>
</dbReference>
<proteinExistence type="inferred from homology"/>
<keyword evidence="6" id="KW-0572">Peptidoglycan-anchor</keyword>
<evidence type="ECO:0000256" key="5">
    <source>
        <dbReference type="ARBA" id="ARBA00022729"/>
    </source>
</evidence>
<evidence type="ECO:0000256" key="9">
    <source>
        <dbReference type="SAM" id="SignalP"/>
    </source>
</evidence>
<dbReference type="PANTHER" id="PTHR36108">
    <property type="entry name" value="COLOSSIN-B-RELATED"/>
    <property type="match status" value="1"/>
</dbReference>
<feature type="transmembrane region" description="Helical" evidence="8">
    <location>
        <begin position="1390"/>
        <end position="1415"/>
    </location>
</feature>
<feature type="domain" description="SpaA-like prealbumin fold" evidence="11">
    <location>
        <begin position="1157"/>
        <end position="1239"/>
    </location>
</feature>
<dbReference type="Pfam" id="PF17802">
    <property type="entry name" value="SpaA"/>
    <property type="match status" value="3"/>
</dbReference>
<keyword evidence="3" id="KW-0134">Cell wall</keyword>
<evidence type="ECO:0000259" key="11">
    <source>
        <dbReference type="Pfam" id="PF17802"/>
    </source>
</evidence>
<sequence>MKPRTKKSLLAYLMAALLAINIVPLSAFASGDGQTEPTTIEPTQAVGEQQGAVLGQPAATPGEGDPANDALAGNPSEGDAAGSDTEGAGEDAADNSGSDAPDGPDADGMLEGTDILEAGDKGEASSSEALQGDAVELREGNPVDIKTLWPAGTPDADRTIVGGMTVDLTDASGNPLPQGQDPTIDSRIHMMFPLKVPATVTAQIKAGDTYSFDLPKDISIGKGINDVALADPDDPSVVYATFKVTPSGKDAPAKVTIAFADAINGQGDVEGTLGFSGGFNAETIGEPGKITLEVPYEKNIPPTSITITPATDSDVAKAGSFDQPTNPTAVIWSVDVNKSLKQMTNGSVSEEFPQGLTFAGVDVYQVPVDFYGNVVGDVGSAGWIKLDASDYMASSDGSTVALNAPYDSTDKAYRFVYRTTINEDVKPQTGGGVSFTNTAVLHSDEAGTAGLPAQASVSAHFGKTLDKSGATYDPSTRTITWRVQYNYGGHAIPAGSAWVEDICDYPDLEYVDGSVTVQKMKFDSQGKAVVDSDIAEGAEAGRFTFSNNPDEHRIRVDLNGGVDYPVLVTYKTKVTSVVDSNKTYVNTALTEGTPPPVAHDSITIGQHNIIKRMKHADLDAKTLTWSIDINTSRYEMQDFRLTDSLVLGLSHTIADSGAIVVYDKTAGTTVPEVQSFGEDGYLLFLSTDANGNHIGFNMQFTGAYAKTDHAFEVEYTTKYDAMRNPPDGSQTFINSAASTWEDADGTTHTNDYTATYRPTPPDGSNGMKSGSYNAVEKRITWSVLVNYARTGLLNASIKDAILPGQTYVDGSLKIYPYTIRSNGSTVKGTELTPEQMAKFDIDLPGEGNNQTLTVGFPDGDNLYWIEFDTSVSGTVIAATYDNTAILHNEAETSGDISLSAKVSVKHGGSLVEKSGIQDADGYASWNLTVNPANSTLSDVLVTDTPSSNQSVDLDSLVVNGTTVDAAGNLTVDPQAVLKKDTDYTVDYVQDGTGQWQLKIAFANTIESAYVISYRATVYADSNNPMSQTTNTAKITGTNKIEVDDNTTSSVLVELNKGEGVLKGTRKDLVIHKVDADGANLAGAKFQLFNANGQPVGGVAQSDENGTITYAGIVTGTYTLKEVEPAPGYTMSEELANGIEIELKADSTPFELENDLTEVSMVKQNADGDPVAGAKFALERFDGSSWTAVADLPAPLDLESAADGSIVIRGLEPGHYRLSEIEAPYPYVLGEPLEFDVSYRSDSAKIVDPLVLPPYVNERFAGELRILKTDTDGNPLAGAEFEIQDTMGAIVEEGIMTDADGRATVTGLAEGSYSLIETKAPQGYKLDWTPHAFEVAYSQGGQTIEITLENELEPATPKPPEPSPKTPEPPTPQSPETPQVPKVLAQTGDRAWVLGPATLAGLAAVGVLGMLVAIILRRRSARGEGR</sequence>
<dbReference type="Pfam" id="PF05737">
    <property type="entry name" value="Collagen_bind"/>
    <property type="match status" value="3"/>
</dbReference>
<dbReference type="InterPro" id="IPR008966">
    <property type="entry name" value="Adhesion_dom_sf"/>
</dbReference>
<keyword evidence="4" id="KW-0964">Secreted</keyword>
<name>A0ABM7WMC1_9ACTN</name>
<feature type="chain" id="PRO_5046413672" description="SdrD B-like protein" evidence="9">
    <location>
        <begin position="30"/>
        <end position="1425"/>
    </location>
</feature>
<feature type="compositionally biased region" description="Low complexity" evidence="7">
    <location>
        <begin position="96"/>
        <end position="107"/>
    </location>
</feature>
<protein>
    <recommendedName>
        <fullName evidence="15">SdrD B-like protein</fullName>
    </recommendedName>
</protein>
<evidence type="ECO:0000313" key="13">
    <source>
        <dbReference type="EMBL" id="BDE97564.1"/>
    </source>
</evidence>
<keyword evidence="8" id="KW-0472">Membrane</keyword>
<gene>
    <name evidence="13" type="ORF">CE91St30_28970</name>
</gene>
<dbReference type="Pfam" id="PF17961">
    <property type="entry name" value="Big_8"/>
    <property type="match status" value="1"/>
</dbReference>
<feature type="domain" description="Collagen binding" evidence="10">
    <location>
        <begin position="766"/>
        <end position="890"/>
    </location>
</feature>
<feature type="domain" description="Collagen binding" evidence="10">
    <location>
        <begin position="313"/>
        <end position="446"/>
    </location>
</feature>
<feature type="domain" description="SpaA-like prealbumin fold" evidence="11">
    <location>
        <begin position="1261"/>
        <end position="1350"/>
    </location>
</feature>
<feature type="domain" description="SpaA-like prealbumin fold" evidence="11">
    <location>
        <begin position="1067"/>
        <end position="1146"/>
    </location>
</feature>
<organism evidence="13 14">
    <name type="scientific">Raoultibacter timonensis</name>
    <dbReference type="NCBI Taxonomy" id="1907662"/>
    <lineage>
        <taxon>Bacteria</taxon>
        <taxon>Bacillati</taxon>
        <taxon>Actinomycetota</taxon>
        <taxon>Coriobacteriia</taxon>
        <taxon>Eggerthellales</taxon>
        <taxon>Eggerthellaceae</taxon>
        <taxon>Raoultibacter</taxon>
    </lineage>
</organism>
<dbReference type="EMBL" id="AP025564">
    <property type="protein sequence ID" value="BDE97564.1"/>
    <property type="molecule type" value="Genomic_DNA"/>
</dbReference>
<dbReference type="PANTHER" id="PTHR36108:SF13">
    <property type="entry name" value="COLOSSIN-B-RELATED"/>
    <property type="match status" value="1"/>
</dbReference>
<dbReference type="Gene3D" id="2.60.40.10">
    <property type="entry name" value="Immunoglobulins"/>
    <property type="match status" value="3"/>
</dbReference>
<dbReference type="RefSeq" id="WP_244386929.1">
    <property type="nucleotide sequence ID" value="NZ_AP025564.1"/>
</dbReference>
<evidence type="ECO:0000256" key="7">
    <source>
        <dbReference type="SAM" id="MobiDB-lite"/>
    </source>
</evidence>
<comment type="subcellular location">
    <subcellularLocation>
        <location evidence="1">Secreted</location>
        <location evidence="1">Cell wall</location>
        <topology evidence="1">Peptidoglycan-anchor</topology>
    </subcellularLocation>
</comment>
<comment type="similarity">
    <text evidence="2">Belongs to the serine-aspartate repeat-containing protein (SDr) family.</text>
</comment>
<feature type="domain" description="Collagen binding" evidence="10">
    <location>
        <begin position="910"/>
        <end position="1042"/>
    </location>
</feature>
<reference evidence="13 14" key="1">
    <citation type="submission" date="2022-01" db="EMBL/GenBank/DDBJ databases">
        <title>Novel bile acid biosynthetic pathways are enriched in the microbiome of centenarians.</title>
        <authorList>
            <person name="Sato Y."/>
            <person name="Atarashi K."/>
            <person name="Plichta R.D."/>
            <person name="Arai Y."/>
            <person name="Sasajima S."/>
            <person name="Kearney M.S."/>
            <person name="Suda W."/>
            <person name="Takeshita K."/>
            <person name="Sasaki T."/>
            <person name="Okamoto S."/>
            <person name="Skelly N.A."/>
            <person name="Okamura Y."/>
            <person name="Vlamakis H."/>
            <person name="Li Y."/>
            <person name="Tanoue T."/>
            <person name="Takei H."/>
            <person name="Nittono H."/>
            <person name="Narushima S."/>
            <person name="Irie J."/>
            <person name="Itoh H."/>
            <person name="Moriya K."/>
            <person name="Sugiura Y."/>
            <person name="Suematsu M."/>
            <person name="Moritoki N."/>
            <person name="Shibata S."/>
            <person name="Littman R.D."/>
            <person name="Fischbach A.M."/>
            <person name="Uwamino Y."/>
            <person name="Inoue T."/>
            <person name="Honda A."/>
            <person name="Hattori M."/>
            <person name="Murai T."/>
            <person name="Xavier J.R."/>
            <person name="Hirose N."/>
            <person name="Honda K."/>
        </authorList>
    </citation>
    <scope>NUCLEOTIDE SEQUENCE [LARGE SCALE GENOMIC DNA]</scope>
    <source>
        <strain evidence="13 14">CE91-St30</strain>
    </source>
</reference>
<feature type="region of interest" description="Disordered" evidence="7">
    <location>
        <begin position="55"/>
        <end position="112"/>
    </location>
</feature>
<evidence type="ECO:0000256" key="3">
    <source>
        <dbReference type="ARBA" id="ARBA00022512"/>
    </source>
</evidence>
<keyword evidence="5 9" id="KW-0732">Signal</keyword>
<evidence type="ECO:0000256" key="2">
    <source>
        <dbReference type="ARBA" id="ARBA00007257"/>
    </source>
</evidence>
<evidence type="ECO:0000256" key="1">
    <source>
        <dbReference type="ARBA" id="ARBA00004168"/>
    </source>
</evidence>
<dbReference type="InterPro" id="IPR008456">
    <property type="entry name" value="Collagen-bd_dom"/>
</dbReference>
<keyword evidence="14" id="KW-1185">Reference proteome</keyword>
<dbReference type="InterPro" id="IPR013783">
    <property type="entry name" value="Ig-like_fold"/>
</dbReference>
<dbReference type="SUPFAM" id="SSF49478">
    <property type="entry name" value="Cna protein B-type domain"/>
    <property type="match status" value="2"/>
</dbReference>
<feature type="region of interest" description="Disordered" evidence="7">
    <location>
        <begin position="1352"/>
        <end position="1379"/>
    </location>
</feature>
<evidence type="ECO:0000259" key="10">
    <source>
        <dbReference type="Pfam" id="PF05737"/>
    </source>
</evidence>
<dbReference type="InterPro" id="IPR041171">
    <property type="entry name" value="SDR_Ig"/>
</dbReference>
<dbReference type="InterPro" id="IPR011252">
    <property type="entry name" value="Fibrogen-bd_dom1"/>
</dbReference>
<dbReference type="SUPFAM" id="SSF49401">
    <property type="entry name" value="Bacterial adhesins"/>
    <property type="match status" value="6"/>
</dbReference>
<evidence type="ECO:0008006" key="15">
    <source>
        <dbReference type="Google" id="ProtNLM"/>
    </source>
</evidence>
<feature type="compositionally biased region" description="Pro residues" evidence="7">
    <location>
        <begin position="1355"/>
        <end position="1374"/>
    </location>
</feature>
<evidence type="ECO:0000256" key="8">
    <source>
        <dbReference type="SAM" id="Phobius"/>
    </source>
</evidence>
<evidence type="ECO:0000313" key="14">
    <source>
        <dbReference type="Proteomes" id="UP001320544"/>
    </source>
</evidence>